<dbReference type="Proteomes" id="UP001152302">
    <property type="component" value="Unassembled WGS sequence"/>
</dbReference>
<evidence type="ECO:0000313" key="2">
    <source>
        <dbReference type="Proteomes" id="UP001152302"/>
    </source>
</evidence>
<evidence type="ECO:0000313" key="1">
    <source>
        <dbReference type="EMBL" id="MDG0858711.1"/>
    </source>
</evidence>
<reference evidence="1" key="1">
    <citation type="submission" date="2022-05" db="EMBL/GenBank/DDBJ databases">
        <title>Comparative genomics of Staphylococcus equorum isolates.</title>
        <authorList>
            <person name="Luelf R.H."/>
        </authorList>
    </citation>
    <scope>NUCLEOTIDE SEQUENCE</scope>
    <source>
        <strain evidence="1">TMW 2.2343</strain>
    </source>
</reference>
<dbReference type="AlphaFoldDB" id="A0A9X4L8Z6"/>
<gene>
    <name evidence="1" type="ORF">M4L21_05155</name>
</gene>
<comment type="caution">
    <text evidence="1">The sequence shown here is derived from an EMBL/GenBank/DDBJ whole genome shotgun (WGS) entry which is preliminary data.</text>
</comment>
<protein>
    <submittedName>
        <fullName evidence="1">Uncharacterized protein</fullName>
    </submittedName>
</protein>
<dbReference type="RefSeq" id="WP_057511894.1">
    <property type="nucleotide sequence ID" value="NZ_JAMBPV010000005.1"/>
</dbReference>
<proteinExistence type="predicted"/>
<sequence length="60" mass="6729">MNLKQALKITLLIVNLAEEIKGVGKTKLHIRDLDSYHLKTSSHGIRTIIDEKDGSKVELC</sequence>
<dbReference type="EMBL" id="JAMBPX010000003">
    <property type="protein sequence ID" value="MDG0858711.1"/>
    <property type="molecule type" value="Genomic_DNA"/>
</dbReference>
<name>A0A9X4L8Z6_9STAP</name>
<accession>A0A9X4L8Z6</accession>
<organism evidence="1 2">
    <name type="scientific">Staphylococcus equorum</name>
    <dbReference type="NCBI Taxonomy" id="246432"/>
    <lineage>
        <taxon>Bacteria</taxon>
        <taxon>Bacillati</taxon>
        <taxon>Bacillota</taxon>
        <taxon>Bacilli</taxon>
        <taxon>Bacillales</taxon>
        <taxon>Staphylococcaceae</taxon>
        <taxon>Staphylococcus</taxon>
    </lineage>
</organism>